<gene>
    <name evidence="2" type="ORF">GCM10011511_21400</name>
</gene>
<evidence type="ECO:0000259" key="1">
    <source>
        <dbReference type="Pfam" id="PF12680"/>
    </source>
</evidence>
<reference evidence="2" key="1">
    <citation type="journal article" date="2014" name="Int. J. Syst. Evol. Microbiol.">
        <title>Complete genome sequence of Corynebacterium casei LMG S-19264T (=DSM 44701T), isolated from a smear-ripened cheese.</title>
        <authorList>
            <consortium name="US DOE Joint Genome Institute (JGI-PGF)"/>
            <person name="Walter F."/>
            <person name="Albersmeier A."/>
            <person name="Kalinowski J."/>
            <person name="Ruckert C."/>
        </authorList>
    </citation>
    <scope>NUCLEOTIDE SEQUENCE</scope>
    <source>
        <strain evidence="2">CGMCC 1.15448</strain>
    </source>
</reference>
<reference evidence="2" key="2">
    <citation type="submission" date="2020-09" db="EMBL/GenBank/DDBJ databases">
        <authorList>
            <person name="Sun Q."/>
            <person name="Zhou Y."/>
        </authorList>
    </citation>
    <scope>NUCLEOTIDE SEQUENCE</scope>
    <source>
        <strain evidence="2">CGMCC 1.15448</strain>
    </source>
</reference>
<evidence type="ECO:0000313" key="2">
    <source>
        <dbReference type="EMBL" id="GGA97794.1"/>
    </source>
</evidence>
<dbReference type="RefSeq" id="WP_188931328.1">
    <property type="nucleotide sequence ID" value="NZ_BMJC01000002.1"/>
</dbReference>
<dbReference type="Proteomes" id="UP000607559">
    <property type="component" value="Unassembled WGS sequence"/>
</dbReference>
<organism evidence="2 3">
    <name type="scientific">Puia dinghuensis</name>
    <dbReference type="NCBI Taxonomy" id="1792502"/>
    <lineage>
        <taxon>Bacteria</taxon>
        <taxon>Pseudomonadati</taxon>
        <taxon>Bacteroidota</taxon>
        <taxon>Chitinophagia</taxon>
        <taxon>Chitinophagales</taxon>
        <taxon>Chitinophagaceae</taxon>
        <taxon>Puia</taxon>
    </lineage>
</organism>
<sequence length="140" mass="15968">MKTAKDVLLEFLDAFPIPAKAAALFAEDGTLEIPYLESVNIQPRAEGPREIEKFLATLIAMVPGWKFSNIKILMEDKNQVFAEYEVHAVATHTNRKYDQLFFGRLVTDEHDKIKLLREAQNLLNTARALLKNSIDDIPRE</sequence>
<accession>A0A8J2UCE2</accession>
<protein>
    <recommendedName>
        <fullName evidence="1">SnoaL-like domain-containing protein</fullName>
    </recommendedName>
</protein>
<feature type="domain" description="SnoaL-like" evidence="1">
    <location>
        <begin position="19"/>
        <end position="101"/>
    </location>
</feature>
<dbReference type="SUPFAM" id="SSF54427">
    <property type="entry name" value="NTF2-like"/>
    <property type="match status" value="1"/>
</dbReference>
<dbReference type="AlphaFoldDB" id="A0A8J2UCE2"/>
<proteinExistence type="predicted"/>
<comment type="caution">
    <text evidence="2">The sequence shown here is derived from an EMBL/GenBank/DDBJ whole genome shotgun (WGS) entry which is preliminary data.</text>
</comment>
<dbReference type="EMBL" id="BMJC01000002">
    <property type="protein sequence ID" value="GGA97794.1"/>
    <property type="molecule type" value="Genomic_DNA"/>
</dbReference>
<dbReference type="InterPro" id="IPR037401">
    <property type="entry name" value="SnoaL-like"/>
</dbReference>
<dbReference type="Gene3D" id="3.10.450.50">
    <property type="match status" value="1"/>
</dbReference>
<keyword evidence="3" id="KW-1185">Reference proteome</keyword>
<name>A0A8J2UCE2_9BACT</name>
<dbReference type="Pfam" id="PF12680">
    <property type="entry name" value="SnoaL_2"/>
    <property type="match status" value="1"/>
</dbReference>
<evidence type="ECO:0000313" key="3">
    <source>
        <dbReference type="Proteomes" id="UP000607559"/>
    </source>
</evidence>
<dbReference type="InterPro" id="IPR032710">
    <property type="entry name" value="NTF2-like_dom_sf"/>
</dbReference>